<evidence type="ECO:0000256" key="4">
    <source>
        <dbReference type="ARBA" id="ARBA00047846"/>
    </source>
</evidence>
<dbReference type="Pfam" id="PF03099">
    <property type="entry name" value="BPL_LplA_LipB"/>
    <property type="match status" value="1"/>
</dbReference>
<comment type="catalytic activity">
    <reaction evidence="4">
        <text>biotin + L-lysyl-[protein] + ATP = N(6)-biotinyl-L-lysyl-[protein] + AMP + diphosphate + H(+)</text>
        <dbReference type="Rhea" id="RHEA:11756"/>
        <dbReference type="Rhea" id="RHEA-COMP:9752"/>
        <dbReference type="Rhea" id="RHEA-COMP:10505"/>
        <dbReference type="ChEBI" id="CHEBI:15378"/>
        <dbReference type="ChEBI" id="CHEBI:29969"/>
        <dbReference type="ChEBI" id="CHEBI:30616"/>
        <dbReference type="ChEBI" id="CHEBI:33019"/>
        <dbReference type="ChEBI" id="CHEBI:57586"/>
        <dbReference type="ChEBI" id="CHEBI:83144"/>
        <dbReference type="ChEBI" id="CHEBI:456215"/>
        <dbReference type="EC" id="6.3.4.15"/>
    </reaction>
</comment>
<keyword evidence="2" id="KW-0092">Biotin</keyword>
<dbReference type="InterPro" id="IPR045864">
    <property type="entry name" value="aa-tRNA-synth_II/BPL/LPL"/>
</dbReference>
<dbReference type="PANTHER" id="PTHR12835:SF5">
    <property type="entry name" value="BIOTIN--PROTEIN LIGASE"/>
    <property type="match status" value="1"/>
</dbReference>
<dbReference type="PANTHER" id="PTHR12835">
    <property type="entry name" value="BIOTIN PROTEIN LIGASE"/>
    <property type="match status" value="1"/>
</dbReference>
<proteinExistence type="predicted"/>
<dbReference type="Gene3D" id="3.30.930.10">
    <property type="entry name" value="Bira Bifunctional Protein, Domain 2"/>
    <property type="match status" value="1"/>
</dbReference>
<evidence type="ECO:0000256" key="2">
    <source>
        <dbReference type="ARBA" id="ARBA00023267"/>
    </source>
</evidence>
<evidence type="ECO:0000259" key="5">
    <source>
        <dbReference type="PROSITE" id="PS51733"/>
    </source>
</evidence>
<feature type="domain" description="BPL/LPL catalytic" evidence="5">
    <location>
        <begin position="39"/>
        <end position="218"/>
    </location>
</feature>
<evidence type="ECO:0000256" key="3">
    <source>
        <dbReference type="ARBA" id="ARBA00024227"/>
    </source>
</evidence>
<accession>A0ABT7PFR4</accession>
<dbReference type="PROSITE" id="PS51733">
    <property type="entry name" value="BPL_LPL_CATALYTIC"/>
    <property type="match status" value="1"/>
</dbReference>
<evidence type="ECO:0000313" key="7">
    <source>
        <dbReference type="Proteomes" id="UP001239462"/>
    </source>
</evidence>
<dbReference type="RefSeq" id="WP_160149315.1">
    <property type="nucleotide sequence ID" value="NZ_CP141221.1"/>
</dbReference>
<dbReference type="Proteomes" id="UP001239462">
    <property type="component" value="Unassembled WGS sequence"/>
</dbReference>
<gene>
    <name evidence="6" type="ORF">QTN89_07865</name>
</gene>
<dbReference type="Pfam" id="PF02237">
    <property type="entry name" value="BPL_C"/>
    <property type="match status" value="1"/>
</dbReference>
<dbReference type="CDD" id="cd16442">
    <property type="entry name" value="BPL"/>
    <property type="match status" value="1"/>
</dbReference>
<comment type="caution">
    <text evidence="6">The sequence shown here is derived from an EMBL/GenBank/DDBJ whole genome shotgun (WGS) entry which is preliminary data.</text>
</comment>
<protein>
    <recommendedName>
        <fullName evidence="3">biotin--[biotin carboxyl-carrier protein] ligase</fullName>
        <ecNumber evidence="3">6.3.4.15</ecNumber>
    </recommendedName>
</protein>
<dbReference type="NCBIfam" id="TIGR00121">
    <property type="entry name" value="birA_ligase"/>
    <property type="match status" value="1"/>
</dbReference>
<dbReference type="InterPro" id="IPR004143">
    <property type="entry name" value="BPL_LPL_catalytic"/>
</dbReference>
<keyword evidence="7" id="KW-1185">Reference proteome</keyword>
<name>A0ABT7PFR4_9BACT</name>
<dbReference type="GO" id="GO:0004077">
    <property type="term" value="F:biotin--[biotin carboxyl-carrier protein] ligase activity"/>
    <property type="evidence" value="ECO:0007669"/>
    <property type="project" value="UniProtKB-EC"/>
</dbReference>
<dbReference type="EC" id="6.3.4.15" evidence="3"/>
<evidence type="ECO:0000256" key="1">
    <source>
        <dbReference type="ARBA" id="ARBA00022598"/>
    </source>
</evidence>
<dbReference type="InterPro" id="IPR004408">
    <property type="entry name" value="Biotin_CoA_COase_ligase"/>
</dbReference>
<dbReference type="SUPFAM" id="SSF55681">
    <property type="entry name" value="Class II aaRS and biotin synthetases"/>
    <property type="match status" value="1"/>
</dbReference>
<dbReference type="InterPro" id="IPR003142">
    <property type="entry name" value="BPL_C"/>
</dbReference>
<evidence type="ECO:0000313" key="6">
    <source>
        <dbReference type="EMBL" id="MDM4015339.1"/>
    </source>
</evidence>
<keyword evidence="1 6" id="KW-0436">Ligase</keyword>
<sequence>MNDLLDCHGNVTDGMRLAVSSLITDGVIGSATYHAETSSTNSDALQSIQASPTDGLPSDHLPRLFLTDRQTAGRGRQGNQWNSSEDSLTFSLLVEFDSHSPHADLTSVACGVAVSQGIEYCCAPIRVGLKWPNDLCLVRDGQRRMIEKLGGILIESSAAAPHRLVIGIGINVANRPQLTNGHSTPAIALYDVVERRVSREDLLQSIVQSVTESLRALSTSGKEVVKAYRSRCVLSGRPITLRQNDSLIEGLCQGIADDGSLQITGAHGQTQLLRSGQVHQVRLG</sequence>
<dbReference type="EMBL" id="JASZZN010000005">
    <property type="protein sequence ID" value="MDM4015339.1"/>
    <property type="molecule type" value="Genomic_DNA"/>
</dbReference>
<dbReference type="Gene3D" id="2.30.30.100">
    <property type="match status" value="1"/>
</dbReference>
<reference evidence="6 7" key="1">
    <citation type="submission" date="2023-06" db="EMBL/GenBank/DDBJ databases">
        <title>Roseiconus lacunae JC819 isolated from Gulf of Mannar region, Tamil Nadu.</title>
        <authorList>
            <person name="Pk S."/>
            <person name="Ch S."/>
            <person name="Ch V.R."/>
        </authorList>
    </citation>
    <scope>NUCLEOTIDE SEQUENCE [LARGE SCALE GENOMIC DNA]</scope>
    <source>
        <strain evidence="6 7">JC819</strain>
    </source>
</reference>
<organism evidence="6 7">
    <name type="scientific">Roseiconus lacunae</name>
    <dbReference type="NCBI Taxonomy" id="2605694"/>
    <lineage>
        <taxon>Bacteria</taxon>
        <taxon>Pseudomonadati</taxon>
        <taxon>Planctomycetota</taxon>
        <taxon>Planctomycetia</taxon>
        <taxon>Pirellulales</taxon>
        <taxon>Pirellulaceae</taxon>
        <taxon>Roseiconus</taxon>
    </lineage>
</organism>